<name>A0ABQ3E1A1_9GAMM</name>
<dbReference type="EMBL" id="BMZI01000004">
    <property type="protein sequence ID" value="GHB20555.1"/>
    <property type="molecule type" value="Genomic_DNA"/>
</dbReference>
<comment type="caution">
    <text evidence="1">The sequence shown here is derived from an EMBL/GenBank/DDBJ whole genome shotgun (WGS) entry which is preliminary data.</text>
</comment>
<keyword evidence="2" id="KW-1185">Reference proteome</keyword>
<accession>A0ABQ3E1A1</accession>
<evidence type="ECO:0008006" key="3">
    <source>
        <dbReference type="Google" id="ProtNLM"/>
    </source>
</evidence>
<evidence type="ECO:0000313" key="1">
    <source>
        <dbReference type="EMBL" id="GHB20555.1"/>
    </source>
</evidence>
<gene>
    <name evidence="1" type="ORF">GCM10009038_19140</name>
</gene>
<dbReference type="Proteomes" id="UP000646745">
    <property type="component" value="Unassembled WGS sequence"/>
</dbReference>
<sequence length="61" mass="6544">MARLVLNHLSDSTFRLLAIEANKRNVNVSELAVVLLEIAVADLAARHAEPSSFGTGPDESN</sequence>
<dbReference type="RefSeq" id="WP_189444463.1">
    <property type="nucleotide sequence ID" value="NZ_BMZI01000004.1"/>
</dbReference>
<organism evidence="1 2">
    <name type="scientific">Salinicola rhizosphaerae</name>
    <dbReference type="NCBI Taxonomy" id="1443141"/>
    <lineage>
        <taxon>Bacteria</taxon>
        <taxon>Pseudomonadati</taxon>
        <taxon>Pseudomonadota</taxon>
        <taxon>Gammaproteobacteria</taxon>
        <taxon>Oceanospirillales</taxon>
        <taxon>Halomonadaceae</taxon>
        <taxon>Salinicola</taxon>
    </lineage>
</organism>
<proteinExistence type="predicted"/>
<evidence type="ECO:0000313" key="2">
    <source>
        <dbReference type="Proteomes" id="UP000646745"/>
    </source>
</evidence>
<protein>
    <recommendedName>
        <fullName evidence="3">CopG-like ribbon-helix-helix domain-containing protein</fullName>
    </recommendedName>
</protein>
<reference evidence="2" key="1">
    <citation type="journal article" date="2019" name="Int. J. Syst. Evol. Microbiol.">
        <title>The Global Catalogue of Microorganisms (GCM) 10K type strain sequencing project: providing services to taxonomists for standard genome sequencing and annotation.</title>
        <authorList>
            <consortium name="The Broad Institute Genomics Platform"/>
            <consortium name="The Broad Institute Genome Sequencing Center for Infectious Disease"/>
            <person name="Wu L."/>
            <person name="Ma J."/>
        </authorList>
    </citation>
    <scope>NUCLEOTIDE SEQUENCE [LARGE SCALE GENOMIC DNA]</scope>
    <source>
        <strain evidence="2">KCTC 32998</strain>
    </source>
</reference>